<feature type="domain" description="DUF4283" evidence="2">
    <location>
        <begin position="38"/>
        <end position="111"/>
    </location>
</feature>
<evidence type="ECO:0000259" key="2">
    <source>
        <dbReference type="Pfam" id="PF14111"/>
    </source>
</evidence>
<dbReference type="InterPro" id="IPR025558">
    <property type="entry name" value="DUF4283"/>
</dbReference>
<comment type="caution">
    <text evidence="3">The sequence shown here is derived from an EMBL/GenBank/DDBJ whole genome shotgun (WGS) entry which is preliminary data.</text>
</comment>
<gene>
    <name evidence="3" type="ORF">Tsubulata_001783</name>
</gene>
<dbReference type="AlphaFoldDB" id="A0A9Q0J7K6"/>
<dbReference type="InterPro" id="IPR040256">
    <property type="entry name" value="At4g02000-like"/>
</dbReference>
<protein>
    <recommendedName>
        <fullName evidence="2">DUF4283 domain-containing protein</fullName>
    </recommendedName>
</protein>
<evidence type="ECO:0000313" key="4">
    <source>
        <dbReference type="Proteomes" id="UP001141552"/>
    </source>
</evidence>
<evidence type="ECO:0000313" key="3">
    <source>
        <dbReference type="EMBL" id="KAJ4831047.1"/>
    </source>
</evidence>
<evidence type="ECO:0000256" key="1">
    <source>
        <dbReference type="SAM" id="MobiDB-lite"/>
    </source>
</evidence>
<reference evidence="3" key="1">
    <citation type="submission" date="2022-02" db="EMBL/GenBank/DDBJ databases">
        <authorList>
            <person name="Henning P.M."/>
            <person name="McCubbin A.G."/>
            <person name="Shore J.S."/>
        </authorList>
    </citation>
    <scope>NUCLEOTIDE SEQUENCE</scope>
    <source>
        <strain evidence="3">F60SS</strain>
        <tissue evidence="3">Leaves</tissue>
    </source>
</reference>
<dbReference type="OrthoDB" id="1939268at2759"/>
<dbReference type="EMBL" id="JAKUCV010005464">
    <property type="protein sequence ID" value="KAJ4831047.1"/>
    <property type="molecule type" value="Genomic_DNA"/>
</dbReference>
<sequence length="236" mass="26332">MTVSSNGHGGDKGKDILHEPPDLDLVIFVEPTSSSNPHNHYLLAKLLGTKTFNFKAFMTLMKSLWASHRDLNITQVDKSLFLLTLTSGRDVHRILKGEPWSFDKRLILLKEVSGVEKLGAILISDCAFWVKICDIPMCLRTESGITALGSKIGSFVSFDGKGPVGYGSFIRIWVIIDTSKPLRQSTSSHGYKECPDFSHSDSDDTDTQLMYGPWLRTSPSKLLLQHVYSRRPPPKP</sequence>
<reference evidence="3" key="2">
    <citation type="journal article" date="2023" name="Plants (Basel)">
        <title>Annotation of the Turnera subulata (Passifloraceae) Draft Genome Reveals the S-Locus Evolved after the Divergence of Turneroideae from Passifloroideae in a Stepwise Manner.</title>
        <authorList>
            <person name="Henning P.M."/>
            <person name="Roalson E.H."/>
            <person name="Mir W."/>
            <person name="McCubbin A.G."/>
            <person name="Shore J.S."/>
        </authorList>
    </citation>
    <scope>NUCLEOTIDE SEQUENCE</scope>
    <source>
        <strain evidence="3">F60SS</strain>
    </source>
</reference>
<proteinExistence type="predicted"/>
<dbReference type="Proteomes" id="UP001141552">
    <property type="component" value="Unassembled WGS sequence"/>
</dbReference>
<dbReference type="PANTHER" id="PTHR31286">
    <property type="entry name" value="GLYCINE-RICH CELL WALL STRUCTURAL PROTEIN 1.8-LIKE"/>
    <property type="match status" value="1"/>
</dbReference>
<dbReference type="PANTHER" id="PTHR31286:SF167">
    <property type="entry name" value="OS09G0268800 PROTEIN"/>
    <property type="match status" value="1"/>
</dbReference>
<dbReference type="Pfam" id="PF14111">
    <property type="entry name" value="DUF4283"/>
    <property type="match status" value="1"/>
</dbReference>
<keyword evidence="4" id="KW-1185">Reference proteome</keyword>
<accession>A0A9Q0J7K6</accession>
<name>A0A9Q0J7K6_9ROSI</name>
<feature type="compositionally biased region" description="Basic and acidic residues" evidence="1">
    <location>
        <begin position="190"/>
        <end position="202"/>
    </location>
</feature>
<organism evidence="3 4">
    <name type="scientific">Turnera subulata</name>
    <dbReference type="NCBI Taxonomy" id="218843"/>
    <lineage>
        <taxon>Eukaryota</taxon>
        <taxon>Viridiplantae</taxon>
        <taxon>Streptophyta</taxon>
        <taxon>Embryophyta</taxon>
        <taxon>Tracheophyta</taxon>
        <taxon>Spermatophyta</taxon>
        <taxon>Magnoliopsida</taxon>
        <taxon>eudicotyledons</taxon>
        <taxon>Gunneridae</taxon>
        <taxon>Pentapetalae</taxon>
        <taxon>rosids</taxon>
        <taxon>fabids</taxon>
        <taxon>Malpighiales</taxon>
        <taxon>Passifloraceae</taxon>
        <taxon>Turnera</taxon>
    </lineage>
</organism>
<feature type="region of interest" description="Disordered" evidence="1">
    <location>
        <begin position="183"/>
        <end position="205"/>
    </location>
</feature>